<dbReference type="Proteomes" id="UP000192997">
    <property type="component" value="Unassembled WGS sequence"/>
</dbReference>
<evidence type="ECO:0000259" key="1">
    <source>
        <dbReference type="Pfam" id="PF04015"/>
    </source>
</evidence>
<name>A0A1X4G867_9CYAN</name>
<dbReference type="EMBL" id="NBYN01000040">
    <property type="protein sequence ID" value="OSO91870.1"/>
    <property type="molecule type" value="Genomic_DNA"/>
</dbReference>
<proteinExistence type="predicted"/>
<sequence>MLTTKPQVSLIRATSYQQDALKESLTTLLDPLGGIGAFVKPGNRVLLKPNLLTGARPTKECTTRPELIRAVAQQVIEAGGKPFLGDSPAFGTAKGVARANGLLPILEELNIPIVEFRGQRYTCPEGSGKSYEFNHLLLSKEAMETDVIINLPKVKSHMQLTVTMGVKNLFGCVPGKMKAWWHMEAGKDAKKFGEMLVETARAINPSLTILDGIIGHEGNGPSGGEPRELGVLGASENVFALDRAVLEILKVDPMQVPTMVAAQNLGICPELTDIEFPHLSPDLLQIEDWRLPDNLMPIDFAMPRVIKSTFKHLYIRFIKEPMGAYSRG</sequence>
<evidence type="ECO:0000313" key="3">
    <source>
        <dbReference type="Proteomes" id="UP000192997"/>
    </source>
</evidence>
<dbReference type="InterPro" id="IPR007160">
    <property type="entry name" value="DUF362"/>
</dbReference>
<accession>A0A1X4G867</accession>
<feature type="domain" description="DUF362" evidence="1">
    <location>
        <begin position="45"/>
        <end position="246"/>
    </location>
</feature>
<gene>
    <name evidence="2" type="ORF">B7O87_07260</name>
</gene>
<evidence type="ECO:0000313" key="2">
    <source>
        <dbReference type="EMBL" id="OSO91870.1"/>
    </source>
</evidence>
<dbReference type="RefSeq" id="WP_009342809.1">
    <property type="nucleotide sequence ID" value="NZ_NBYN01000040.1"/>
</dbReference>
<organism evidence="2 3">
    <name type="scientific">Cylindrospermopsis raciborskii CENA303</name>
    <dbReference type="NCBI Taxonomy" id="1170769"/>
    <lineage>
        <taxon>Bacteria</taxon>
        <taxon>Bacillati</taxon>
        <taxon>Cyanobacteriota</taxon>
        <taxon>Cyanophyceae</taxon>
        <taxon>Nostocales</taxon>
        <taxon>Aphanizomenonaceae</taxon>
        <taxon>Cylindrospermopsis</taxon>
    </lineage>
</organism>
<reference evidence="3" key="1">
    <citation type="submission" date="2017-04" db="EMBL/GenBank/DDBJ databases">
        <authorList>
            <person name="Abreu V.A."/>
            <person name="Popin R.V."/>
            <person name="Rigonato J."/>
            <person name="Andreote A.P."/>
            <person name="Schaker P.C."/>
            <person name="Hoff-Risseti C."/>
            <person name="Alvarenga D.O."/>
            <person name="Varani A.M."/>
            <person name="Fiore M.F."/>
        </authorList>
    </citation>
    <scope>NUCLEOTIDE SEQUENCE [LARGE SCALE GENOMIC DNA]</scope>
    <source>
        <strain evidence="3">CENA303</strain>
    </source>
</reference>
<comment type="caution">
    <text evidence="2">The sequence shown here is derived from an EMBL/GenBank/DDBJ whole genome shotgun (WGS) entry which is preliminary data.</text>
</comment>
<dbReference type="Pfam" id="PF04015">
    <property type="entry name" value="DUF362"/>
    <property type="match status" value="1"/>
</dbReference>
<dbReference type="AlphaFoldDB" id="A0A1X4G867"/>
<protein>
    <submittedName>
        <fullName evidence="2">Thylakoid-associated protein</fullName>
    </submittedName>
</protein>